<dbReference type="Pfam" id="PF07776">
    <property type="entry name" value="zf-AD"/>
    <property type="match status" value="1"/>
</dbReference>
<dbReference type="SMART" id="SM00868">
    <property type="entry name" value="zf-AD"/>
    <property type="match status" value="1"/>
</dbReference>
<dbReference type="Gene3D" id="3.40.1800.20">
    <property type="match status" value="1"/>
</dbReference>
<dbReference type="EMBL" id="GGMR01001580">
    <property type="protein sequence ID" value="MBY14199.1"/>
    <property type="molecule type" value="Transcribed_RNA"/>
</dbReference>
<feature type="binding site" evidence="1">
    <location>
        <position position="8"/>
    </location>
    <ligand>
        <name>Zn(2+)</name>
        <dbReference type="ChEBI" id="CHEBI:29105"/>
    </ligand>
</feature>
<evidence type="ECO:0000259" key="2">
    <source>
        <dbReference type="PROSITE" id="PS51915"/>
    </source>
</evidence>
<evidence type="ECO:0000256" key="1">
    <source>
        <dbReference type="PROSITE-ProRule" id="PRU01263"/>
    </source>
</evidence>
<dbReference type="SUPFAM" id="SSF57716">
    <property type="entry name" value="Glucocorticoid receptor-like (DNA-binding domain)"/>
    <property type="match status" value="1"/>
</dbReference>
<gene>
    <name evidence="3" type="ORF">g.163662</name>
</gene>
<dbReference type="InterPro" id="IPR012934">
    <property type="entry name" value="Znf_AD"/>
</dbReference>
<organism evidence="3">
    <name type="scientific">Schizaphis graminum</name>
    <name type="common">Green bug aphid</name>
    <dbReference type="NCBI Taxonomy" id="13262"/>
    <lineage>
        <taxon>Eukaryota</taxon>
        <taxon>Metazoa</taxon>
        <taxon>Ecdysozoa</taxon>
        <taxon>Arthropoda</taxon>
        <taxon>Hexapoda</taxon>
        <taxon>Insecta</taxon>
        <taxon>Pterygota</taxon>
        <taxon>Neoptera</taxon>
        <taxon>Paraneoptera</taxon>
        <taxon>Hemiptera</taxon>
        <taxon>Sternorrhyncha</taxon>
        <taxon>Aphidomorpha</taxon>
        <taxon>Aphidoidea</taxon>
        <taxon>Aphididae</taxon>
        <taxon>Aphidini</taxon>
        <taxon>Schizaphis</taxon>
    </lineage>
</organism>
<feature type="binding site" evidence="1">
    <location>
        <position position="57"/>
    </location>
    <ligand>
        <name>Zn(2+)</name>
        <dbReference type="ChEBI" id="CHEBI:29105"/>
    </ligand>
</feature>
<name>A0A2S2NAM7_SCHGA</name>
<feature type="binding site" evidence="1">
    <location>
        <position position="60"/>
    </location>
    <ligand>
        <name>Zn(2+)</name>
        <dbReference type="ChEBI" id="CHEBI:29105"/>
    </ligand>
</feature>
<dbReference type="GO" id="GO:0008270">
    <property type="term" value="F:zinc ion binding"/>
    <property type="evidence" value="ECO:0007669"/>
    <property type="project" value="UniProtKB-UniRule"/>
</dbReference>
<dbReference type="GO" id="GO:0005634">
    <property type="term" value="C:nucleus"/>
    <property type="evidence" value="ECO:0007669"/>
    <property type="project" value="InterPro"/>
</dbReference>
<accession>A0A2S2NAM7</accession>
<protein>
    <recommendedName>
        <fullName evidence="2">ZAD domain-containing protein</fullName>
    </recommendedName>
</protein>
<dbReference type="PROSITE" id="PS51915">
    <property type="entry name" value="ZAD"/>
    <property type="match status" value="1"/>
</dbReference>
<reference evidence="3" key="1">
    <citation type="submission" date="2018-04" db="EMBL/GenBank/DDBJ databases">
        <title>Transcriptome of Schizaphis graminum biotype I.</title>
        <authorList>
            <person name="Scully E.D."/>
            <person name="Geib S.M."/>
            <person name="Palmer N.A."/>
            <person name="Koch K."/>
            <person name="Bradshaw J."/>
            <person name="Heng-Moss T."/>
            <person name="Sarath G."/>
        </authorList>
    </citation>
    <scope>NUCLEOTIDE SEQUENCE</scope>
</reference>
<proteinExistence type="predicted"/>
<keyword evidence="1" id="KW-0863">Zinc-finger</keyword>
<keyword evidence="1" id="KW-0479">Metal-binding</keyword>
<sequence length="276" mass="31492">MNNDIYNCRLCDRMYHDKEVVIDLSSEESKKEQITSKILSALSIIITDNDPTPKYICRVCYGQVEVNFRFATTCRINNAKHMEKLINVPSNDMLRKEQNKFMRIPVHVLFNKYQFDMKGLFDAVTKYLNDTNEDASSTRHFENFDKYFGLNNHNGITRRFNIGNDNPVGNGIPESSPVLDVIEPNINANQLNHAAETSTNKNVQFNKNFPINSRNNVIKTTQFRVLNRPISLLRNGQIAGTKNISQNNGIATCKTQSAVNSFAVRKNHFTMNSSAM</sequence>
<dbReference type="AlphaFoldDB" id="A0A2S2NAM7"/>
<evidence type="ECO:0000313" key="3">
    <source>
        <dbReference type="EMBL" id="MBY14199.1"/>
    </source>
</evidence>
<feature type="binding site" evidence="1">
    <location>
        <position position="11"/>
    </location>
    <ligand>
        <name>Zn(2+)</name>
        <dbReference type="ChEBI" id="CHEBI:29105"/>
    </ligand>
</feature>
<keyword evidence="1" id="KW-0862">Zinc</keyword>
<feature type="domain" description="ZAD" evidence="2">
    <location>
        <begin position="6"/>
        <end position="84"/>
    </location>
</feature>